<reference evidence="1 2" key="1">
    <citation type="submission" date="2024-11" db="EMBL/GenBank/DDBJ databases">
        <title>The Natural Products Discovery Center: Release of the First 8490 Sequenced Strains for Exploring Actinobacteria Biosynthetic Diversity.</title>
        <authorList>
            <person name="Kalkreuter E."/>
            <person name="Kautsar S.A."/>
            <person name="Yang D."/>
            <person name="Bader C.D."/>
            <person name="Teijaro C.N."/>
            <person name="Fluegel L."/>
            <person name="Davis C.M."/>
            <person name="Simpson J.R."/>
            <person name="Lauterbach L."/>
            <person name="Steele A.D."/>
            <person name="Gui C."/>
            <person name="Meng S."/>
            <person name="Li G."/>
            <person name="Viehrig K."/>
            <person name="Ye F."/>
            <person name="Su P."/>
            <person name="Kiefer A.F."/>
            <person name="Nichols A."/>
            <person name="Cepeda A.J."/>
            <person name="Yan W."/>
            <person name="Fan B."/>
            <person name="Jiang Y."/>
            <person name="Adhikari A."/>
            <person name="Zheng C.-J."/>
            <person name="Schuster L."/>
            <person name="Cowan T.M."/>
            <person name="Smanski M.J."/>
            <person name="Chevrette M.G."/>
            <person name="De Carvalho L.P.S."/>
            <person name="Shen B."/>
        </authorList>
    </citation>
    <scope>NUCLEOTIDE SEQUENCE [LARGE SCALE GENOMIC DNA]</scope>
    <source>
        <strain evidence="1 2">NPDC020863</strain>
    </source>
</reference>
<evidence type="ECO:0000313" key="2">
    <source>
        <dbReference type="Proteomes" id="UP001620295"/>
    </source>
</evidence>
<dbReference type="RefSeq" id="WP_358639750.1">
    <property type="nucleotide sequence ID" value="NZ_JBFACG010000007.1"/>
</dbReference>
<keyword evidence="2" id="KW-1185">Reference proteome</keyword>
<name>A0ABW8LFN9_9ACTN</name>
<accession>A0ABW8LFN9</accession>
<protein>
    <submittedName>
        <fullName evidence="1">Uncharacterized protein</fullName>
    </submittedName>
</protein>
<gene>
    <name evidence="1" type="ORF">ACI2L5_07215</name>
</gene>
<sequence>MIDIILPELPERELALVSEEISGPSGHVPRQPAAALAGRVTLGGPLSVPVTTELVGRVPELKAFVESEADKADETHGADYHLVHLSVSCAQEAASPQLHTVNLDLTLSAEPAGNRRAAFQPVAWSMLPLQLSEEVRATGPAHLGPRLGFVGQDRAARGARVCLEARRELRSDPGWEIRRTPTANIGGTYRLAMVVRAPRATVSRAAVEVGATLREGHMRRRFRAELPEPLLLTAG</sequence>
<organism evidence="1 2">
    <name type="scientific">Streptomyces milbemycinicus</name>
    <dbReference type="NCBI Taxonomy" id="476552"/>
    <lineage>
        <taxon>Bacteria</taxon>
        <taxon>Bacillati</taxon>
        <taxon>Actinomycetota</taxon>
        <taxon>Actinomycetes</taxon>
        <taxon>Kitasatosporales</taxon>
        <taxon>Streptomycetaceae</taxon>
        <taxon>Streptomyces</taxon>
    </lineage>
</organism>
<proteinExistence type="predicted"/>
<comment type="caution">
    <text evidence="1">The sequence shown here is derived from an EMBL/GenBank/DDBJ whole genome shotgun (WGS) entry which is preliminary data.</text>
</comment>
<dbReference type="EMBL" id="JBJDQH010000002">
    <property type="protein sequence ID" value="MFK4264717.1"/>
    <property type="molecule type" value="Genomic_DNA"/>
</dbReference>
<dbReference type="Proteomes" id="UP001620295">
    <property type="component" value="Unassembled WGS sequence"/>
</dbReference>
<evidence type="ECO:0000313" key="1">
    <source>
        <dbReference type="EMBL" id="MFK4264717.1"/>
    </source>
</evidence>